<proteinExistence type="predicted"/>
<dbReference type="Proteomes" id="UP000233551">
    <property type="component" value="Unassembled WGS sequence"/>
</dbReference>
<evidence type="ECO:0000313" key="2">
    <source>
        <dbReference type="EMBL" id="PKI67935.1"/>
    </source>
</evidence>
<dbReference type="AlphaFoldDB" id="A0A2I0KHE3"/>
<feature type="region of interest" description="Disordered" evidence="1">
    <location>
        <begin position="1"/>
        <end position="25"/>
    </location>
</feature>
<keyword evidence="3" id="KW-1185">Reference proteome</keyword>
<protein>
    <recommendedName>
        <fullName evidence="4">Reverse transcriptase Ty1/copia-type domain-containing protein</fullName>
    </recommendedName>
</protein>
<name>A0A2I0KHE3_PUNGR</name>
<comment type="caution">
    <text evidence="2">The sequence shown here is derived from an EMBL/GenBank/DDBJ whole genome shotgun (WGS) entry which is preliminary data.</text>
</comment>
<gene>
    <name evidence="2" type="ORF">CRG98_011531</name>
</gene>
<dbReference type="EMBL" id="PGOL01000571">
    <property type="protein sequence ID" value="PKI67935.1"/>
    <property type="molecule type" value="Genomic_DNA"/>
</dbReference>
<accession>A0A2I0KHE3</accession>
<sequence>MDQSQEEKESEGPRRNSELGRSLEVRGRISGLSQIERKEGQLLGTTSAIKSMENSSEMDISLGNSKTSNTNKNDEVLLWLSERVSNLPKHFKDLIVHTARHKNPSPVSPTSLHSSGMSYPIERFIDYSNISNNHKAFIAAIDSDREPTSYRVAVRDRRWWDAMAEEIRALELNKTWTIEQLPPRKHPIGCKWVYKVKR</sequence>
<reference evidence="2 3" key="1">
    <citation type="submission" date="2017-11" db="EMBL/GenBank/DDBJ databases">
        <title>De-novo sequencing of pomegranate (Punica granatum L.) genome.</title>
        <authorList>
            <person name="Akparov Z."/>
            <person name="Amiraslanov A."/>
            <person name="Hajiyeva S."/>
            <person name="Abbasov M."/>
            <person name="Kaur K."/>
            <person name="Hamwieh A."/>
            <person name="Solovyev V."/>
            <person name="Salamov A."/>
            <person name="Braich B."/>
            <person name="Kosarev P."/>
            <person name="Mahmoud A."/>
            <person name="Hajiyev E."/>
            <person name="Babayeva S."/>
            <person name="Izzatullayeva V."/>
            <person name="Mammadov A."/>
            <person name="Mammadov A."/>
            <person name="Sharifova S."/>
            <person name="Ojaghi J."/>
            <person name="Eynullazada K."/>
            <person name="Bayramov B."/>
            <person name="Abdulazimova A."/>
            <person name="Shahmuradov I."/>
        </authorList>
    </citation>
    <scope>NUCLEOTIDE SEQUENCE [LARGE SCALE GENOMIC DNA]</scope>
    <source>
        <strain evidence="3">cv. AG2017</strain>
        <tissue evidence="2">Leaf</tissue>
    </source>
</reference>
<evidence type="ECO:0000313" key="3">
    <source>
        <dbReference type="Proteomes" id="UP000233551"/>
    </source>
</evidence>
<organism evidence="2 3">
    <name type="scientific">Punica granatum</name>
    <name type="common">Pomegranate</name>
    <dbReference type="NCBI Taxonomy" id="22663"/>
    <lineage>
        <taxon>Eukaryota</taxon>
        <taxon>Viridiplantae</taxon>
        <taxon>Streptophyta</taxon>
        <taxon>Embryophyta</taxon>
        <taxon>Tracheophyta</taxon>
        <taxon>Spermatophyta</taxon>
        <taxon>Magnoliopsida</taxon>
        <taxon>eudicotyledons</taxon>
        <taxon>Gunneridae</taxon>
        <taxon>Pentapetalae</taxon>
        <taxon>rosids</taxon>
        <taxon>malvids</taxon>
        <taxon>Myrtales</taxon>
        <taxon>Lythraceae</taxon>
        <taxon>Punica</taxon>
    </lineage>
</organism>
<dbReference type="STRING" id="22663.A0A2I0KHE3"/>
<evidence type="ECO:0008006" key="4">
    <source>
        <dbReference type="Google" id="ProtNLM"/>
    </source>
</evidence>
<evidence type="ECO:0000256" key="1">
    <source>
        <dbReference type="SAM" id="MobiDB-lite"/>
    </source>
</evidence>